<accession>A0AAD3TYB1</accession>
<dbReference type="InterPro" id="IPR020798">
    <property type="entry name" value="Ribosomal_uL16_CS"/>
</dbReference>
<organism evidence="6 7">
    <name type="scientific">Cutaneotrichosporon spelunceum</name>
    <dbReference type="NCBI Taxonomy" id="1672016"/>
    <lineage>
        <taxon>Eukaryota</taxon>
        <taxon>Fungi</taxon>
        <taxon>Dikarya</taxon>
        <taxon>Basidiomycota</taxon>
        <taxon>Agaricomycotina</taxon>
        <taxon>Tremellomycetes</taxon>
        <taxon>Trichosporonales</taxon>
        <taxon>Trichosporonaceae</taxon>
        <taxon>Cutaneotrichosporon</taxon>
    </lineage>
</organism>
<proteinExistence type="inferred from homology"/>
<dbReference type="GO" id="GO:0005762">
    <property type="term" value="C:mitochondrial large ribosomal subunit"/>
    <property type="evidence" value="ECO:0007669"/>
    <property type="project" value="TreeGrafter"/>
</dbReference>
<dbReference type="Gene3D" id="3.90.1170.10">
    <property type="entry name" value="Ribosomal protein L10e/L16"/>
    <property type="match status" value="1"/>
</dbReference>
<name>A0AAD3TYB1_9TREE</name>
<dbReference type="GO" id="GO:0019843">
    <property type="term" value="F:rRNA binding"/>
    <property type="evidence" value="ECO:0007669"/>
    <property type="project" value="InterPro"/>
</dbReference>
<keyword evidence="2 4" id="KW-0689">Ribosomal protein</keyword>
<dbReference type="Pfam" id="PF00252">
    <property type="entry name" value="Ribosomal_L16"/>
    <property type="match status" value="1"/>
</dbReference>
<evidence type="ECO:0000256" key="5">
    <source>
        <dbReference type="SAM" id="MobiDB-lite"/>
    </source>
</evidence>
<evidence type="ECO:0000313" key="6">
    <source>
        <dbReference type="EMBL" id="GMK58771.1"/>
    </source>
</evidence>
<dbReference type="InterPro" id="IPR047873">
    <property type="entry name" value="Ribosomal_uL16"/>
</dbReference>
<evidence type="ECO:0000313" key="7">
    <source>
        <dbReference type="Proteomes" id="UP001222932"/>
    </source>
</evidence>
<dbReference type="InterPro" id="IPR016180">
    <property type="entry name" value="Ribosomal_uL16_dom"/>
</dbReference>
<gene>
    <name evidence="6" type="primary">mrpl16</name>
    <name evidence="6" type="ORF">CspeluHIS016_0602130</name>
</gene>
<sequence length="230" mass="24715">MLRSALSSLGLFRRPTPSFAPAASVSPIAAMGVRFRGQLAPRKTKYRKSQKGRPSFPTGGSIKGTTLQFDGYGLRLLSAVRLTAGQLTSIRESVKRKIKPIKGAEFYLRVFPDVPVCVKGNETRMGKGKGAFEYWACRVPAGRVVMEVAGGDIREEVAKQALKLAQVKIPVKTEFISPKTPPRLGTLVSGELGKPEEAQKLVAVQPQLSPVLQSLQARAAAGTARHAPPA</sequence>
<dbReference type="PANTHER" id="PTHR12220:SF13">
    <property type="entry name" value="LARGE RIBOSOMAL SUBUNIT PROTEIN UL16M"/>
    <property type="match status" value="1"/>
</dbReference>
<protein>
    <recommendedName>
        <fullName evidence="8">Ribosomal protein L10e/L16 domain-containing protein</fullName>
    </recommendedName>
</protein>
<dbReference type="GO" id="GO:0032543">
    <property type="term" value="P:mitochondrial translation"/>
    <property type="evidence" value="ECO:0007669"/>
    <property type="project" value="TreeGrafter"/>
</dbReference>
<dbReference type="InterPro" id="IPR036920">
    <property type="entry name" value="Ribosomal_uL16_sf"/>
</dbReference>
<evidence type="ECO:0000256" key="2">
    <source>
        <dbReference type="ARBA" id="ARBA00022980"/>
    </source>
</evidence>
<dbReference type="PROSITE" id="PS00701">
    <property type="entry name" value="RIBOSOMAL_L16_2"/>
    <property type="match status" value="1"/>
</dbReference>
<dbReference type="SUPFAM" id="SSF54686">
    <property type="entry name" value="Ribosomal protein L16p/L10e"/>
    <property type="match status" value="1"/>
</dbReference>
<evidence type="ECO:0008006" key="8">
    <source>
        <dbReference type="Google" id="ProtNLM"/>
    </source>
</evidence>
<keyword evidence="7" id="KW-1185">Reference proteome</keyword>
<evidence type="ECO:0000256" key="1">
    <source>
        <dbReference type="ARBA" id="ARBA00008931"/>
    </source>
</evidence>
<dbReference type="NCBIfam" id="TIGR01164">
    <property type="entry name" value="rplP_bact"/>
    <property type="match status" value="1"/>
</dbReference>
<feature type="compositionally biased region" description="Basic residues" evidence="5">
    <location>
        <begin position="42"/>
        <end position="51"/>
    </location>
</feature>
<dbReference type="PRINTS" id="PR00060">
    <property type="entry name" value="RIBOSOMALL16"/>
</dbReference>
<dbReference type="EMBL" id="BTCM01000006">
    <property type="protein sequence ID" value="GMK58771.1"/>
    <property type="molecule type" value="Genomic_DNA"/>
</dbReference>
<dbReference type="GO" id="GO:0003735">
    <property type="term" value="F:structural constituent of ribosome"/>
    <property type="evidence" value="ECO:0007669"/>
    <property type="project" value="InterPro"/>
</dbReference>
<dbReference type="Proteomes" id="UP001222932">
    <property type="component" value="Unassembled WGS sequence"/>
</dbReference>
<reference evidence="6" key="2">
    <citation type="submission" date="2023-06" db="EMBL/GenBank/DDBJ databases">
        <authorList>
            <person name="Kobayashi Y."/>
            <person name="Kayamori A."/>
            <person name="Aoki K."/>
            <person name="Shiwa Y."/>
            <person name="Fujita N."/>
            <person name="Sugita T."/>
            <person name="Iwasaki W."/>
            <person name="Tanaka N."/>
            <person name="Takashima M."/>
        </authorList>
    </citation>
    <scope>NUCLEOTIDE SEQUENCE</scope>
    <source>
        <strain evidence="6">HIS016</strain>
    </source>
</reference>
<dbReference type="PANTHER" id="PTHR12220">
    <property type="entry name" value="50S/60S RIBOSOMAL PROTEIN L16"/>
    <property type="match status" value="1"/>
</dbReference>
<dbReference type="InterPro" id="IPR000114">
    <property type="entry name" value="Ribosomal_uL16_bact-type"/>
</dbReference>
<feature type="region of interest" description="Disordered" evidence="5">
    <location>
        <begin position="41"/>
        <end position="60"/>
    </location>
</feature>
<evidence type="ECO:0000256" key="3">
    <source>
        <dbReference type="ARBA" id="ARBA00023274"/>
    </source>
</evidence>
<dbReference type="CDD" id="cd01433">
    <property type="entry name" value="Ribosomal_L16_L10e"/>
    <property type="match status" value="1"/>
</dbReference>
<comment type="similarity">
    <text evidence="1 4">Belongs to the universal ribosomal protein uL16 family.</text>
</comment>
<keyword evidence="3 4" id="KW-0687">Ribonucleoprotein</keyword>
<comment type="caution">
    <text evidence="6">The sequence shown here is derived from an EMBL/GenBank/DDBJ whole genome shotgun (WGS) entry which is preliminary data.</text>
</comment>
<reference evidence="6" key="1">
    <citation type="journal article" date="2023" name="BMC Genomics">
        <title>Chromosome-level genome assemblies of Cutaneotrichosporon spp. (Trichosporonales, Basidiomycota) reveal imbalanced evolution between nucleotide sequences and chromosome synteny.</title>
        <authorList>
            <person name="Kobayashi Y."/>
            <person name="Kayamori A."/>
            <person name="Aoki K."/>
            <person name="Shiwa Y."/>
            <person name="Matsutani M."/>
            <person name="Fujita N."/>
            <person name="Sugita T."/>
            <person name="Iwasaki W."/>
            <person name="Tanaka N."/>
            <person name="Takashima M."/>
        </authorList>
    </citation>
    <scope>NUCLEOTIDE SEQUENCE</scope>
    <source>
        <strain evidence="6">HIS016</strain>
    </source>
</reference>
<dbReference type="AlphaFoldDB" id="A0AAD3TYB1"/>
<evidence type="ECO:0000256" key="4">
    <source>
        <dbReference type="RuleBase" id="RU004413"/>
    </source>
</evidence>